<reference evidence="1 2" key="1">
    <citation type="submission" date="2018-12" db="EMBL/GenBank/DDBJ databases">
        <title>Rubrispira sanarue gen. nov., sp., nov., a member of the order Silvanigrellales, isolated from a brackish lake in Hamamatsu Japan.</title>
        <authorList>
            <person name="Maejima Y."/>
            <person name="Iino T."/>
            <person name="Muraguchi Y."/>
            <person name="Fukuda K."/>
            <person name="Nojiri H."/>
            <person name="Ohkuma M."/>
            <person name="Moriuchi R."/>
            <person name="Dohra H."/>
            <person name="Kimbara K."/>
            <person name="Shintani M."/>
        </authorList>
    </citation>
    <scope>NUCLEOTIDE SEQUENCE [LARGE SCALE GENOMIC DNA]</scope>
    <source>
        <strain evidence="1 2">RF1110005</strain>
    </source>
</reference>
<dbReference type="InterPro" id="IPR036188">
    <property type="entry name" value="FAD/NAD-bd_sf"/>
</dbReference>
<dbReference type="Proteomes" id="UP000291236">
    <property type="component" value="Chromosome"/>
</dbReference>
<dbReference type="AlphaFoldDB" id="A0A4P2VPT5"/>
<dbReference type="EMBL" id="AP019368">
    <property type="protein sequence ID" value="BBH54280.1"/>
    <property type="molecule type" value="Genomic_DNA"/>
</dbReference>
<name>A0A4P2VPT5_FLUSA</name>
<dbReference type="KEGG" id="sbf:JCM31447_27440"/>
<protein>
    <recommendedName>
        <fullName evidence="3">FAD dependent oxidoreductase domain-containing protein</fullName>
    </recommendedName>
</protein>
<keyword evidence="2" id="KW-1185">Reference proteome</keyword>
<evidence type="ECO:0000313" key="2">
    <source>
        <dbReference type="Proteomes" id="UP000291236"/>
    </source>
</evidence>
<gene>
    <name evidence="1" type="ORF">JCM31447_27440</name>
</gene>
<organism evidence="1 2">
    <name type="scientific">Fluviispira sanaruensis</name>
    <dbReference type="NCBI Taxonomy" id="2493639"/>
    <lineage>
        <taxon>Bacteria</taxon>
        <taxon>Pseudomonadati</taxon>
        <taxon>Bdellovibrionota</taxon>
        <taxon>Oligoflexia</taxon>
        <taxon>Silvanigrellales</taxon>
        <taxon>Silvanigrellaceae</taxon>
        <taxon>Fluviispira</taxon>
    </lineage>
</organism>
<evidence type="ECO:0008006" key="3">
    <source>
        <dbReference type="Google" id="ProtNLM"/>
    </source>
</evidence>
<sequence>MSDYQFDVALIGSGPYACFTALLLAEQNMSVGLIIPENSQPFDSFLSSLSACWPTLNDPPTRADVAHGHDVALYLNDFCSKGVHFFQDKLLPLVGDSDNWLASKCLRIGLKDFEKEELVTAQKLGFSLQKTAQDGVYLENEKALLCIDKILLQKNIINALNKLKVTVISSKAINLKETQNKCFIELNNKKTIESEVVVLGNGLDIAKLIAKFEKYLIPMSDCLYEYEAQTDKKIQIEPLSFRASNGHICGTFIQDENKVTLRISGPRFLLPGAGAGVNLTETKIPDKTFINVEKFQQEIVFPIFAKELKYASLNDFTNTFKFNLATIKILADCYPCDELPLLGEYGKLGRVLGNTGWLATGFPAGAWAAKITTDLILNEKSPDLHPRLRPRRLQTAFIKKHED</sequence>
<proteinExistence type="predicted"/>
<accession>A0A4P2VPT5</accession>
<evidence type="ECO:0000313" key="1">
    <source>
        <dbReference type="EMBL" id="BBH54280.1"/>
    </source>
</evidence>
<dbReference type="RefSeq" id="WP_130611736.1">
    <property type="nucleotide sequence ID" value="NZ_AP019368.1"/>
</dbReference>
<dbReference type="OrthoDB" id="5290421at2"/>
<dbReference type="SUPFAM" id="SSF51905">
    <property type="entry name" value="FAD/NAD(P)-binding domain"/>
    <property type="match status" value="1"/>
</dbReference>